<dbReference type="Proteomes" id="UP000317728">
    <property type="component" value="Chromosome"/>
</dbReference>
<dbReference type="PANTHER" id="PTHR43591:SF24">
    <property type="entry name" value="2-METHOXY-6-POLYPRENYL-1,4-BENZOQUINOL METHYLASE, MITOCHONDRIAL"/>
    <property type="match status" value="1"/>
</dbReference>
<dbReference type="CDD" id="cd02440">
    <property type="entry name" value="AdoMet_MTases"/>
    <property type="match status" value="1"/>
</dbReference>
<dbReference type="InterPro" id="IPR013216">
    <property type="entry name" value="Methyltransf_11"/>
</dbReference>
<dbReference type="SUPFAM" id="SSF53335">
    <property type="entry name" value="S-adenosyl-L-methionine-dependent methyltransferases"/>
    <property type="match status" value="1"/>
</dbReference>
<organism evidence="2 3">
    <name type="scientific">Mycobacteroides chelonae</name>
    <name type="common">Mycobacterium chelonae</name>
    <dbReference type="NCBI Taxonomy" id="1774"/>
    <lineage>
        <taxon>Bacteria</taxon>
        <taxon>Bacillati</taxon>
        <taxon>Actinomycetota</taxon>
        <taxon>Actinomycetes</taxon>
        <taxon>Mycobacteriales</taxon>
        <taxon>Mycobacteriaceae</taxon>
        <taxon>Mycobacteroides</taxon>
    </lineage>
</organism>
<dbReference type="GO" id="GO:0008757">
    <property type="term" value="F:S-adenosylmethionine-dependent methyltransferase activity"/>
    <property type="evidence" value="ECO:0007669"/>
    <property type="project" value="InterPro"/>
</dbReference>
<dbReference type="EMBL" id="CP041150">
    <property type="protein sequence ID" value="QDF72452.1"/>
    <property type="molecule type" value="Genomic_DNA"/>
</dbReference>
<keyword evidence="2" id="KW-0808">Transferase</keyword>
<evidence type="ECO:0000259" key="1">
    <source>
        <dbReference type="Pfam" id="PF08241"/>
    </source>
</evidence>
<accession>A0AB73U768</accession>
<sequence>MCTGGTVGNQPDLTLAETFVDPTRITQSPTREHGYLDVLGPEDDEPVSLANRFMQSRLLAAIYERAWRPMFTRGFSYGGKSTLKAHTALMGEIAGRGDLKILDVACGPGLYTRELAAQLGDDGACIGLDLSGPMLRRAVRDNSAEHIDYIRGSAHALPFADATFDTVVCLAALYLIPNPEQAVRELCRVAGPGGQIVIFTSLRTPAASLPGVTGAMRIGGFRAFGREEVTGWLRAQGWTDIDQTLTGQGQFIRARREAALRIAT</sequence>
<dbReference type="PANTHER" id="PTHR43591">
    <property type="entry name" value="METHYLTRANSFERASE"/>
    <property type="match status" value="1"/>
</dbReference>
<dbReference type="GO" id="GO:0032259">
    <property type="term" value="P:methylation"/>
    <property type="evidence" value="ECO:0007669"/>
    <property type="project" value="UniProtKB-KW"/>
</dbReference>
<dbReference type="Gene3D" id="3.40.50.150">
    <property type="entry name" value="Vaccinia Virus protein VP39"/>
    <property type="match status" value="1"/>
</dbReference>
<dbReference type="Pfam" id="PF08241">
    <property type="entry name" value="Methyltransf_11"/>
    <property type="match status" value="1"/>
</dbReference>
<proteinExistence type="predicted"/>
<dbReference type="InterPro" id="IPR029063">
    <property type="entry name" value="SAM-dependent_MTases_sf"/>
</dbReference>
<evidence type="ECO:0000313" key="3">
    <source>
        <dbReference type="Proteomes" id="UP000317728"/>
    </source>
</evidence>
<dbReference type="AlphaFoldDB" id="A0AB73U768"/>
<keyword evidence="2" id="KW-0489">Methyltransferase</keyword>
<evidence type="ECO:0000313" key="2">
    <source>
        <dbReference type="EMBL" id="QDF72452.1"/>
    </source>
</evidence>
<gene>
    <name evidence="2" type="ORF">FJK96_21335</name>
</gene>
<name>A0AB73U768_MYCCH</name>
<reference evidence="2 3" key="1">
    <citation type="submission" date="2019-06" db="EMBL/GenBank/DDBJ databases">
        <title>Whole geneome sequnce of Mycobacteroides chelonae M77 isolated from bovine milk from Meghalaya, India.</title>
        <authorList>
            <person name="Vise E."/>
            <person name="Das S."/>
            <person name="Garg A."/>
            <person name="Ghatak S."/>
            <person name="Shakuntala I."/>
            <person name="Milton A.A.P."/>
            <person name="Karam A."/>
            <person name="Sanjukta R."/>
            <person name="Puro K."/>
            <person name="Sen A."/>
        </authorList>
    </citation>
    <scope>NUCLEOTIDE SEQUENCE [LARGE SCALE GENOMIC DNA]</scope>
    <source>
        <strain evidence="2 3">M77</strain>
    </source>
</reference>
<feature type="domain" description="Methyltransferase type 11" evidence="1">
    <location>
        <begin position="102"/>
        <end position="198"/>
    </location>
</feature>
<protein>
    <submittedName>
        <fullName evidence="2">Class I SAM-dependent methyltransferase</fullName>
    </submittedName>
</protein>